<dbReference type="Pfam" id="PF05135">
    <property type="entry name" value="Phage_connect_1"/>
    <property type="match status" value="1"/>
</dbReference>
<dbReference type="RefSeq" id="WP_010623274.1">
    <property type="nucleotide sequence ID" value="NZ_AZGF01000043.1"/>
</dbReference>
<comment type="caution">
    <text evidence="1">The sequence shown here is derived from an EMBL/GenBank/DDBJ whole genome shotgun (WGS) entry which is preliminary data.</text>
</comment>
<dbReference type="NCBIfam" id="TIGR01560">
    <property type="entry name" value="put_DNA_pack"/>
    <property type="match status" value="1"/>
</dbReference>
<sequence>MADSVVSVSDVGNMMNLDIDDSDTLMSAYIDAAEQYVKNAVGTDITNFYTDDSTSVPALFKVAVMSLAGTYYQYRIAMSDTQTYDIDLTLNSIIGQLRGLYAQAYEEAYPDDQTNPTQSV</sequence>
<dbReference type="Gene3D" id="1.10.3230.30">
    <property type="entry name" value="Phage gp6-like head-tail connector protein"/>
    <property type="match status" value="1"/>
</dbReference>
<reference evidence="1 2" key="1">
    <citation type="journal article" date="2015" name="Genome Announc.">
        <title>Expanding the biotechnology potential of lactobacilli through comparative genomics of 213 strains and associated genera.</title>
        <authorList>
            <person name="Sun Z."/>
            <person name="Harris H.M."/>
            <person name="McCann A."/>
            <person name="Guo C."/>
            <person name="Argimon S."/>
            <person name="Zhang W."/>
            <person name="Yang X."/>
            <person name="Jeffery I.B."/>
            <person name="Cooney J.C."/>
            <person name="Kagawa T.F."/>
            <person name="Liu W."/>
            <person name="Song Y."/>
            <person name="Salvetti E."/>
            <person name="Wrobel A."/>
            <person name="Rasinkangas P."/>
            <person name="Parkhill J."/>
            <person name="Rea M.C."/>
            <person name="O'Sullivan O."/>
            <person name="Ritari J."/>
            <person name="Douillard F.P."/>
            <person name="Paul Ross R."/>
            <person name="Yang R."/>
            <person name="Briner A.E."/>
            <person name="Felis G.E."/>
            <person name="de Vos W.M."/>
            <person name="Barrangou R."/>
            <person name="Klaenhammer T.R."/>
            <person name="Caufield P.W."/>
            <person name="Cui Y."/>
            <person name="Zhang H."/>
            <person name="O'Toole P.W."/>
        </authorList>
    </citation>
    <scope>NUCLEOTIDE SEQUENCE [LARGE SCALE GENOMIC DNA]</scope>
    <source>
        <strain evidence="1 2">DSM 5007</strain>
    </source>
</reference>
<protein>
    <submittedName>
        <fullName evidence="1">Phage protein DNA packaging protein</fullName>
    </submittedName>
</protein>
<evidence type="ECO:0000313" key="1">
    <source>
        <dbReference type="EMBL" id="KRM09361.1"/>
    </source>
</evidence>
<accession>A0A0R1VUA0</accession>
<dbReference type="EMBL" id="AZGF01000043">
    <property type="protein sequence ID" value="KRM09361.1"/>
    <property type="molecule type" value="Genomic_DNA"/>
</dbReference>
<dbReference type="eggNOG" id="ENOG5033C0D">
    <property type="taxonomic scope" value="Bacteria"/>
</dbReference>
<evidence type="ECO:0000313" key="2">
    <source>
        <dbReference type="Proteomes" id="UP000051820"/>
    </source>
</evidence>
<dbReference type="PATRIC" id="fig|1423807.3.peg.1866"/>
<dbReference type="Proteomes" id="UP000051820">
    <property type="component" value="Unassembled WGS sequence"/>
</dbReference>
<gene>
    <name evidence="1" type="ORF">FD16_GL001821</name>
</gene>
<name>A0A0R1VUA0_9LACO</name>
<dbReference type="CDD" id="cd08054">
    <property type="entry name" value="gp6"/>
    <property type="match status" value="1"/>
</dbReference>
<proteinExistence type="predicted"/>
<organism evidence="1 2">
    <name type="scientific">Paucilactobacillus suebicus DSM 5007 = KCTC 3549</name>
    <dbReference type="NCBI Taxonomy" id="1423807"/>
    <lineage>
        <taxon>Bacteria</taxon>
        <taxon>Bacillati</taxon>
        <taxon>Bacillota</taxon>
        <taxon>Bacilli</taxon>
        <taxon>Lactobacillales</taxon>
        <taxon>Lactobacillaceae</taxon>
        <taxon>Paucilactobacillus</taxon>
    </lineage>
</organism>
<dbReference type="STRING" id="1423807.FD16_GL001821"/>
<dbReference type="InterPro" id="IPR021146">
    <property type="entry name" value="Phage_gp6-like_head-tail"/>
</dbReference>
<keyword evidence="2" id="KW-1185">Reference proteome</keyword>
<dbReference type="OrthoDB" id="2149719at2"/>
<dbReference type="InterPro" id="IPR006450">
    <property type="entry name" value="Phage_HK97_gp6-like"/>
</dbReference>
<dbReference type="AlphaFoldDB" id="A0A0R1VUA0"/>